<evidence type="ECO:0000313" key="2">
    <source>
        <dbReference type="Proteomes" id="UP000044602"/>
    </source>
</evidence>
<gene>
    <name evidence="1" type="ORF">BN1708_004153</name>
</gene>
<organism evidence="1 2">
    <name type="scientific">Verticillium longisporum</name>
    <name type="common">Verticillium dahliae var. longisporum</name>
    <dbReference type="NCBI Taxonomy" id="100787"/>
    <lineage>
        <taxon>Eukaryota</taxon>
        <taxon>Fungi</taxon>
        <taxon>Dikarya</taxon>
        <taxon>Ascomycota</taxon>
        <taxon>Pezizomycotina</taxon>
        <taxon>Sordariomycetes</taxon>
        <taxon>Hypocreomycetidae</taxon>
        <taxon>Glomerellales</taxon>
        <taxon>Plectosphaerellaceae</taxon>
        <taxon>Verticillium</taxon>
    </lineage>
</organism>
<dbReference type="AlphaFoldDB" id="A0A0G4LWU4"/>
<keyword evidence="2" id="KW-1185">Reference proteome</keyword>
<proteinExistence type="predicted"/>
<reference evidence="1 2" key="1">
    <citation type="submission" date="2015-05" db="EMBL/GenBank/DDBJ databases">
        <authorList>
            <person name="Wang D.B."/>
            <person name="Wang M."/>
        </authorList>
    </citation>
    <scope>NUCLEOTIDE SEQUENCE [LARGE SCALE GENOMIC DNA]</scope>
    <source>
        <strain evidence="1">VL1</strain>
    </source>
</reference>
<name>A0A0G4LWU4_VERLO</name>
<protein>
    <submittedName>
        <fullName evidence="1">Uncharacterized protein</fullName>
    </submittedName>
</protein>
<dbReference type="Proteomes" id="UP000044602">
    <property type="component" value="Unassembled WGS sequence"/>
</dbReference>
<sequence>MCTASSASCLGIDDSLNSRAEVRSALSQQFDALIISTLVPPSRALFWETGYTMSRYMMHIADGLDR</sequence>
<dbReference type="EMBL" id="CVQH01020195">
    <property type="protein sequence ID" value="CRK26424.1"/>
    <property type="molecule type" value="Genomic_DNA"/>
</dbReference>
<accession>A0A0G4LWU4</accession>
<evidence type="ECO:0000313" key="1">
    <source>
        <dbReference type="EMBL" id="CRK26424.1"/>
    </source>
</evidence>